<evidence type="ECO:0000313" key="2">
    <source>
        <dbReference type="Proteomes" id="UP000565286"/>
    </source>
</evidence>
<dbReference type="RefSeq" id="WP_183897547.1">
    <property type="nucleotide sequence ID" value="NZ_JACIDV010000015.1"/>
</dbReference>
<evidence type="ECO:0000313" key="1">
    <source>
        <dbReference type="EMBL" id="MBB3948105.1"/>
    </source>
</evidence>
<accession>A0A7W6CG91</accession>
<keyword evidence="2" id="KW-1185">Reference proteome</keyword>
<sequence length="46" mass="5172">MPIEDIGARITLPEDGRAAVFQEIEKLIENMFIDLALKIADVVFLI</sequence>
<gene>
    <name evidence="1" type="ORF">GGQ73_004079</name>
</gene>
<name>A0A7W6CG91_9HYPH</name>
<comment type="caution">
    <text evidence="1">The sequence shown here is derived from an EMBL/GenBank/DDBJ whole genome shotgun (WGS) entry which is preliminary data.</text>
</comment>
<organism evidence="1 2">
    <name type="scientific">Rhizobium skierniewicense</name>
    <dbReference type="NCBI Taxonomy" id="984260"/>
    <lineage>
        <taxon>Bacteria</taxon>
        <taxon>Pseudomonadati</taxon>
        <taxon>Pseudomonadota</taxon>
        <taxon>Alphaproteobacteria</taxon>
        <taxon>Hyphomicrobiales</taxon>
        <taxon>Rhizobiaceae</taxon>
        <taxon>Rhizobium/Agrobacterium group</taxon>
        <taxon>Rhizobium</taxon>
    </lineage>
</organism>
<protein>
    <submittedName>
        <fullName evidence="1">Uncharacterized protein</fullName>
    </submittedName>
</protein>
<dbReference type="Proteomes" id="UP000565286">
    <property type="component" value="Unassembled WGS sequence"/>
</dbReference>
<proteinExistence type="predicted"/>
<reference evidence="1 2" key="1">
    <citation type="submission" date="2020-08" db="EMBL/GenBank/DDBJ databases">
        <title>Genomic Encyclopedia of Type Strains, Phase IV (KMG-IV): sequencing the most valuable type-strain genomes for metagenomic binning, comparative biology and taxonomic classification.</title>
        <authorList>
            <person name="Goeker M."/>
        </authorList>
    </citation>
    <scope>NUCLEOTIDE SEQUENCE [LARGE SCALE GENOMIC DNA]</scope>
    <source>
        <strain evidence="1 2">DSM 26438</strain>
    </source>
</reference>
<dbReference type="EMBL" id="JACIDV010000015">
    <property type="protein sequence ID" value="MBB3948105.1"/>
    <property type="molecule type" value="Genomic_DNA"/>
</dbReference>
<dbReference type="AlphaFoldDB" id="A0A7W6CG91"/>